<reference evidence="1 2" key="1">
    <citation type="submission" date="2014-02" db="EMBL/GenBank/DDBJ databases">
        <title>Comparative genomics and transcriptomics to identify genetic mechanisms underlying the emergence of carbapenem resistant Acinetobacter baumannii (CRAb).</title>
        <authorList>
            <person name="Harris A.D."/>
            <person name="Johnson K.J."/>
            <person name="George J."/>
            <person name="Shefchek K."/>
            <person name="Daugherty S.C."/>
            <person name="Parankush S."/>
            <person name="Sadzewicz L."/>
            <person name="Tallon L."/>
            <person name="Sengamalay N."/>
            <person name="Hazen T.H."/>
            <person name="Rasko D.A."/>
        </authorList>
    </citation>
    <scope>NUCLEOTIDE SEQUENCE [LARGE SCALE GENOMIC DNA]</scope>
    <source>
        <strain evidence="1 2">625974</strain>
    </source>
</reference>
<comment type="caution">
    <text evidence="1">The sequence shown here is derived from an EMBL/GenBank/DDBJ whole genome shotgun (WGS) entry which is preliminary data.</text>
</comment>
<name>A0A009Q0I9_ACIBA</name>
<organism evidence="1 2">
    <name type="scientific">Acinetobacter baumannii 625974</name>
    <dbReference type="NCBI Taxonomy" id="1310607"/>
    <lineage>
        <taxon>Bacteria</taxon>
        <taxon>Pseudomonadati</taxon>
        <taxon>Pseudomonadota</taxon>
        <taxon>Gammaproteobacteria</taxon>
        <taxon>Moraxellales</taxon>
        <taxon>Moraxellaceae</taxon>
        <taxon>Acinetobacter</taxon>
        <taxon>Acinetobacter calcoaceticus/baumannii complex</taxon>
    </lineage>
</organism>
<protein>
    <submittedName>
        <fullName evidence="1">Phage replication CRI family protein</fullName>
    </submittedName>
</protein>
<accession>A0A009Q0I9</accession>
<feature type="non-terminal residue" evidence="1">
    <location>
        <position position="70"/>
    </location>
</feature>
<evidence type="ECO:0000313" key="2">
    <source>
        <dbReference type="Proteomes" id="UP000021108"/>
    </source>
</evidence>
<proteinExistence type="predicted"/>
<sequence>MIDFIEMRLFVLDEFVISDRDGKHFLLSCDLLQLGVTVGSRDVYLDEQGNMQVGALYHPYDDLPTSFTNV</sequence>
<evidence type="ECO:0000313" key="1">
    <source>
        <dbReference type="EMBL" id="EXC02653.1"/>
    </source>
</evidence>
<dbReference type="AlphaFoldDB" id="A0A009Q0I9"/>
<gene>
    <name evidence="1" type="ORF">J506_4114</name>
</gene>
<dbReference type="Proteomes" id="UP000021108">
    <property type="component" value="Unassembled WGS sequence"/>
</dbReference>
<dbReference type="EMBL" id="JEXD01000110">
    <property type="protein sequence ID" value="EXC02653.1"/>
    <property type="molecule type" value="Genomic_DNA"/>
</dbReference>